<evidence type="ECO:0000259" key="1">
    <source>
        <dbReference type="Pfam" id="PF07393"/>
    </source>
</evidence>
<keyword evidence="3" id="KW-1185">Reference proteome</keyword>
<sequence length="816" mass="93906">MTITIDDLFQVTNIVTLVARSLTPRDYLCFQRLNKSLYDDYLQGYSDLEYWDMKLVSMGLVESDAVVDEMDSGVEECDALTIFDRIKGFQKFNAKEVYKKFHRCFWSFIMKLYEGDLDGVFAAAAGCEDPVTRVELLRQIRRFNRCNRCSYELYVQVEEHLEELQERFLEELLVELGGIFDERDYKSGVKIVDAYVALGEQATLVEYVKKKIEYTESSLVRYTGIFDLDECQLDQESVRTIFKSFCSFLNEKIEVVDVMFADNLSVMVPYCESFFEEVVVPFIAERLEGEFVSNFPQMRSEYGTWNFSAPRKYTVEYLPDVYGILVDVFRSELRDSINGGPNFVDIVIENIHVLLQPLIVDEYLLKIEEVFKTQLADEFTHYNEETAKKQEERNGQIYETLRNKIGGTELMNEKNNFLSSFTRILQKKNTNGIGSSATAEEELKLMYDFNKLNDNLKNLQSLVSVDLCYKAIQRSETIIADICKLSAMRRLPAKAPAAKVEDLAPCLKAACQRVFKLLIQEMSVRHIKPGFEKAVHVLQNYNPQDINRLTSGAAAAAAAPTDPLIKFIELINIGDIILQMISIFFRDKLIAKKIVDKNKDFLNELIQTKKNFEMMLDDFVAEGLNIGINKLMDEILFVFNSNQLPEDFNPDPSTVKNREIKPSKCATMIVELLSNHFFLLTGATDKGTIDVFQQEVGERFFNEVVKNIKKNIISTDGAIFLICDLNYYYDFIANKLKQKQIIPLFAGLKTVGQIFLVSNKDSKELGKMICDVGKFQGIFTQEEIYEFVQRRADWSRVRKDVERVMYGLAVSDCIIM</sequence>
<dbReference type="STRING" id="931890.G8JML5"/>
<dbReference type="FunCoup" id="G8JML5">
    <property type="interactions" value="65"/>
</dbReference>
<feature type="domain" description="Exocyst complex component Sec10-like alpha-helical bundle" evidence="1">
    <location>
        <begin position="184"/>
        <end position="801"/>
    </location>
</feature>
<dbReference type="OrthoDB" id="5554140at2759"/>
<protein>
    <recommendedName>
        <fullName evidence="1">Exocyst complex component Sec10-like alpha-helical bundle domain-containing protein</fullName>
    </recommendedName>
</protein>
<dbReference type="EMBL" id="CP002497">
    <property type="protein sequence ID" value="AET37370.1"/>
    <property type="molecule type" value="Genomic_DNA"/>
</dbReference>
<dbReference type="GO" id="GO:0000145">
    <property type="term" value="C:exocyst"/>
    <property type="evidence" value="ECO:0007669"/>
    <property type="project" value="TreeGrafter"/>
</dbReference>
<dbReference type="AlphaFoldDB" id="G8JML5"/>
<name>G8JML5_ERECY</name>
<dbReference type="KEGG" id="erc:Ecym_1116"/>
<dbReference type="Proteomes" id="UP000006790">
    <property type="component" value="Chromosome 1"/>
</dbReference>
<reference evidence="3" key="1">
    <citation type="journal article" date="2012" name="G3 (Bethesda)">
        <title>Pichia sorbitophila, an interspecies yeast hybrid reveals early steps of genome resolution following polyploidization.</title>
        <authorList>
            <person name="Leh Louis V."/>
            <person name="Despons L."/>
            <person name="Friedrich A."/>
            <person name="Martin T."/>
            <person name="Durrens P."/>
            <person name="Casaregola S."/>
            <person name="Neuveglise C."/>
            <person name="Fairhead C."/>
            <person name="Marck C."/>
            <person name="Cruz J.A."/>
            <person name="Straub M.L."/>
            <person name="Kugler V."/>
            <person name="Sacerdot C."/>
            <person name="Uzunov Z."/>
            <person name="Thierry A."/>
            <person name="Weiss S."/>
            <person name="Bleykasten C."/>
            <person name="De Montigny J."/>
            <person name="Jacques N."/>
            <person name="Jung P."/>
            <person name="Lemaire M."/>
            <person name="Mallet S."/>
            <person name="Morel G."/>
            <person name="Richard G.F."/>
            <person name="Sarkar A."/>
            <person name="Savel G."/>
            <person name="Schacherer J."/>
            <person name="Seret M.L."/>
            <person name="Talla E."/>
            <person name="Samson G."/>
            <person name="Jubin C."/>
            <person name="Poulain J."/>
            <person name="Vacherie B."/>
            <person name="Barbe V."/>
            <person name="Pelletier E."/>
            <person name="Sherman D.J."/>
            <person name="Westhof E."/>
            <person name="Weissenbach J."/>
            <person name="Baret P.V."/>
            <person name="Wincker P."/>
            <person name="Gaillardin C."/>
            <person name="Dujon B."/>
            <person name="Souciet J.L."/>
        </authorList>
    </citation>
    <scope>NUCLEOTIDE SEQUENCE [LARGE SCALE GENOMIC DNA]</scope>
    <source>
        <strain evidence="3">CBS 270.75 / DBVPG 7215 / KCTC 17166 / NRRL Y-17582</strain>
    </source>
</reference>
<organism evidence="2 3">
    <name type="scientific">Eremothecium cymbalariae (strain CBS 270.75 / DBVPG 7215 / KCTC 17166 / NRRL Y-17582)</name>
    <name type="common">Yeast</name>
    <dbReference type="NCBI Taxonomy" id="931890"/>
    <lineage>
        <taxon>Eukaryota</taxon>
        <taxon>Fungi</taxon>
        <taxon>Dikarya</taxon>
        <taxon>Ascomycota</taxon>
        <taxon>Saccharomycotina</taxon>
        <taxon>Saccharomycetes</taxon>
        <taxon>Saccharomycetales</taxon>
        <taxon>Saccharomycetaceae</taxon>
        <taxon>Eremothecium</taxon>
    </lineage>
</organism>
<dbReference type="Pfam" id="PF07393">
    <property type="entry name" value="Sec10_HB"/>
    <property type="match status" value="1"/>
</dbReference>
<dbReference type="OMA" id="SNHCFLL"/>
<dbReference type="InterPro" id="IPR048627">
    <property type="entry name" value="Sec10_HB"/>
</dbReference>
<dbReference type="PANTHER" id="PTHR12100">
    <property type="entry name" value="SEC10"/>
    <property type="match status" value="1"/>
</dbReference>
<dbReference type="GO" id="GO:0006887">
    <property type="term" value="P:exocytosis"/>
    <property type="evidence" value="ECO:0007669"/>
    <property type="project" value="TreeGrafter"/>
</dbReference>
<dbReference type="InterPro" id="IPR009976">
    <property type="entry name" value="Sec10-like"/>
</dbReference>
<evidence type="ECO:0000313" key="3">
    <source>
        <dbReference type="Proteomes" id="UP000006790"/>
    </source>
</evidence>
<dbReference type="GO" id="GO:0006893">
    <property type="term" value="P:Golgi to plasma membrane transport"/>
    <property type="evidence" value="ECO:0007669"/>
    <property type="project" value="TreeGrafter"/>
</dbReference>
<gene>
    <name evidence="2" type="ordered locus">Ecym_1116</name>
</gene>
<dbReference type="RefSeq" id="XP_003644187.1">
    <property type="nucleotide sequence ID" value="XM_003644139.1"/>
</dbReference>
<dbReference type="eggNOG" id="KOG3745">
    <property type="taxonomic scope" value="Eukaryota"/>
</dbReference>
<proteinExistence type="predicted"/>
<accession>G8JML5</accession>
<dbReference type="PANTHER" id="PTHR12100:SF1">
    <property type="entry name" value="RECYCLIN-1"/>
    <property type="match status" value="1"/>
</dbReference>
<dbReference type="HOGENOM" id="CLU_003875_1_1_1"/>
<dbReference type="InParanoid" id="G8JML5"/>
<evidence type="ECO:0000313" key="2">
    <source>
        <dbReference type="EMBL" id="AET37370.1"/>
    </source>
</evidence>
<dbReference type="GeneID" id="11472559"/>